<dbReference type="Proteomes" id="UP000268823">
    <property type="component" value="Unassembled WGS sequence"/>
</dbReference>
<evidence type="ECO:0000256" key="8">
    <source>
        <dbReference type="SAM" id="Phobius"/>
    </source>
</evidence>
<keyword evidence="4 8" id="KW-0812">Transmembrane</keyword>
<keyword evidence="5 8" id="KW-1133">Transmembrane helix</keyword>
<comment type="caution">
    <text evidence="9">The sequence shown here is derived from an EMBL/GenBank/DDBJ whole genome shotgun (WGS) entry which is preliminary data.</text>
</comment>
<evidence type="ECO:0000256" key="6">
    <source>
        <dbReference type="ARBA" id="ARBA00023136"/>
    </source>
</evidence>
<feature type="transmembrane region" description="Helical" evidence="8">
    <location>
        <begin position="295"/>
        <end position="313"/>
    </location>
</feature>
<evidence type="ECO:0000256" key="7">
    <source>
        <dbReference type="SAM" id="MobiDB-lite"/>
    </source>
</evidence>
<dbReference type="Pfam" id="PF06027">
    <property type="entry name" value="SLC35F"/>
    <property type="match status" value="1"/>
</dbReference>
<evidence type="ECO:0000256" key="4">
    <source>
        <dbReference type="ARBA" id="ARBA00022692"/>
    </source>
</evidence>
<dbReference type="InterPro" id="IPR052221">
    <property type="entry name" value="SLC35F_Transporter"/>
</dbReference>
<dbReference type="EMBL" id="QWIR01000012">
    <property type="protein sequence ID" value="RMY94522.1"/>
    <property type="molecule type" value="Genomic_DNA"/>
</dbReference>
<dbReference type="OrthoDB" id="429955at2759"/>
<feature type="transmembrane region" description="Helical" evidence="8">
    <location>
        <begin position="422"/>
        <end position="442"/>
    </location>
</feature>
<feature type="transmembrane region" description="Helical" evidence="8">
    <location>
        <begin position="268"/>
        <end position="288"/>
    </location>
</feature>
<dbReference type="InterPro" id="IPR009262">
    <property type="entry name" value="SLC35_F1/F2/F6"/>
</dbReference>
<dbReference type="PANTHER" id="PTHR14233">
    <property type="entry name" value="DUF914-RELATED"/>
    <property type="match status" value="1"/>
</dbReference>
<organism evidence="9 10">
    <name type="scientific">Hortaea werneckii</name>
    <name type="common">Black yeast</name>
    <name type="synonym">Cladosporium werneckii</name>
    <dbReference type="NCBI Taxonomy" id="91943"/>
    <lineage>
        <taxon>Eukaryota</taxon>
        <taxon>Fungi</taxon>
        <taxon>Dikarya</taxon>
        <taxon>Ascomycota</taxon>
        <taxon>Pezizomycotina</taxon>
        <taxon>Dothideomycetes</taxon>
        <taxon>Dothideomycetidae</taxon>
        <taxon>Mycosphaerellales</taxon>
        <taxon>Teratosphaeriaceae</taxon>
        <taxon>Hortaea</taxon>
    </lineage>
</organism>
<feature type="transmembrane region" description="Helical" evidence="8">
    <location>
        <begin position="210"/>
        <end position="229"/>
    </location>
</feature>
<evidence type="ECO:0008006" key="11">
    <source>
        <dbReference type="Google" id="ProtNLM"/>
    </source>
</evidence>
<dbReference type="InterPro" id="IPR037185">
    <property type="entry name" value="EmrE-like"/>
</dbReference>
<keyword evidence="3" id="KW-0813">Transport</keyword>
<evidence type="ECO:0000313" key="9">
    <source>
        <dbReference type="EMBL" id="RMY94522.1"/>
    </source>
</evidence>
<feature type="transmembrane region" description="Helical" evidence="8">
    <location>
        <begin position="393"/>
        <end position="415"/>
    </location>
</feature>
<evidence type="ECO:0000256" key="2">
    <source>
        <dbReference type="ARBA" id="ARBA00007863"/>
    </source>
</evidence>
<dbReference type="AlphaFoldDB" id="A0A3M7G069"/>
<dbReference type="SUPFAM" id="SSF103481">
    <property type="entry name" value="Multidrug resistance efflux transporter EmrE"/>
    <property type="match status" value="1"/>
</dbReference>
<sequence>MYCMRFFQDRSWPPTVSPKSCAIAVAPIAEGRSYRRLAASVQAPTRGLTPLGPPPPTNVQAETQQVENRLYLKMSKEEDVQERHASVSNEDEIETAEPDSIERVTVKPKGSVLSSPNGSTDGSITGGDDHGRHGAVEMIGGPEPTDQPPLQMTAAEMEQKKGGRFAFLKRPQFYIVLCLSQALAITQTGTNTLTTLLGDEGTSIPAFQSLFNYILLALIYTSFTIYKYGPKGWLKLLYKDGWKYFVLAFFDCEGNYFTVLAYRYTNILSAQLINFWAIAVVVLISLIFLKVRYHLTQYIGILIACGGLGILVASDHITGGTGEAANAVKGDLFALVGATCYGLTNTWEEYLVSKRPMYEVLGQLGFWGMFINGVQAAIFDKQSFRHATWNSQVGGYLTGYTLLLTFFYSATPIVFRMASAAFFNIGLLTGNFWGVIVGIQLFHYSVHWMYPIAFVLIIGGHFVYYGTEGVLGEAKKPWLGENQEGGSDGLGTARRQLENPNALV</sequence>
<evidence type="ECO:0000256" key="3">
    <source>
        <dbReference type="ARBA" id="ARBA00022448"/>
    </source>
</evidence>
<feature type="compositionally biased region" description="Acidic residues" evidence="7">
    <location>
        <begin position="89"/>
        <end position="99"/>
    </location>
</feature>
<dbReference type="PANTHER" id="PTHR14233:SF4">
    <property type="entry name" value="SOLUTE CARRIER FAMILY 35 MEMBER F2"/>
    <property type="match status" value="1"/>
</dbReference>
<reference evidence="9 10" key="1">
    <citation type="journal article" date="2018" name="BMC Genomics">
        <title>Genomic evidence for intraspecific hybridization in a clonal and extremely halotolerant yeast.</title>
        <authorList>
            <person name="Gostincar C."/>
            <person name="Stajich J.E."/>
            <person name="Zupancic J."/>
            <person name="Zalar P."/>
            <person name="Gunde-Cimerman N."/>
        </authorList>
    </citation>
    <scope>NUCLEOTIDE SEQUENCE [LARGE SCALE GENOMIC DNA]</scope>
    <source>
        <strain evidence="9 10">EXF-2788</strain>
    </source>
</reference>
<comment type="subcellular location">
    <subcellularLocation>
        <location evidence="1">Membrane</location>
        <topology evidence="1">Multi-pass membrane protein</topology>
    </subcellularLocation>
</comment>
<name>A0A3M7G069_HORWE</name>
<feature type="compositionally biased region" description="Basic and acidic residues" evidence="7">
    <location>
        <begin position="76"/>
        <end position="85"/>
    </location>
</feature>
<keyword evidence="6 8" id="KW-0472">Membrane</keyword>
<feature type="transmembrane region" description="Helical" evidence="8">
    <location>
        <begin position="448"/>
        <end position="466"/>
    </location>
</feature>
<dbReference type="VEuPathDB" id="FungiDB:BTJ68_15259"/>
<protein>
    <recommendedName>
        <fullName evidence="11">EamA domain-containing protein</fullName>
    </recommendedName>
</protein>
<evidence type="ECO:0000256" key="1">
    <source>
        <dbReference type="ARBA" id="ARBA00004141"/>
    </source>
</evidence>
<evidence type="ECO:0000256" key="5">
    <source>
        <dbReference type="ARBA" id="ARBA00022989"/>
    </source>
</evidence>
<gene>
    <name evidence="9" type="ORF">D0861_01267</name>
</gene>
<dbReference type="GO" id="GO:0022857">
    <property type="term" value="F:transmembrane transporter activity"/>
    <property type="evidence" value="ECO:0007669"/>
    <property type="project" value="InterPro"/>
</dbReference>
<evidence type="ECO:0000313" key="10">
    <source>
        <dbReference type="Proteomes" id="UP000268823"/>
    </source>
</evidence>
<feature type="region of interest" description="Disordered" evidence="7">
    <location>
        <begin position="76"/>
        <end position="129"/>
    </location>
</feature>
<proteinExistence type="inferred from homology"/>
<dbReference type="GO" id="GO:0016020">
    <property type="term" value="C:membrane"/>
    <property type="evidence" value="ECO:0007669"/>
    <property type="project" value="UniProtKB-SubCell"/>
</dbReference>
<accession>A0A3M7G069</accession>
<comment type="similarity">
    <text evidence="2">Belongs to the SLC35F solute transporter family.</text>
</comment>